<accession>A0A6J7R7Y0</accession>
<feature type="compositionally biased region" description="Low complexity" evidence="1">
    <location>
        <begin position="238"/>
        <end position="258"/>
    </location>
</feature>
<protein>
    <submittedName>
        <fullName evidence="2">Unannotated protein</fullName>
    </submittedName>
</protein>
<gene>
    <name evidence="2" type="ORF">UFOPK4173_00144</name>
</gene>
<feature type="region of interest" description="Disordered" evidence="1">
    <location>
        <begin position="237"/>
        <end position="258"/>
    </location>
</feature>
<name>A0A6J7R7Y0_9ZZZZ</name>
<proteinExistence type="predicted"/>
<organism evidence="2">
    <name type="scientific">freshwater metagenome</name>
    <dbReference type="NCBI Taxonomy" id="449393"/>
    <lineage>
        <taxon>unclassified sequences</taxon>
        <taxon>metagenomes</taxon>
        <taxon>ecological metagenomes</taxon>
    </lineage>
</organism>
<sequence length="258" mass="27045">MRAVDSKKSPAAIAQLRTALAHTRPVVLAEQRRLPLLQAFQEVFPGGGLQRGSIVHVSGAVGATAVALAVAAGPTQAGSWAACVGVEQMGWAAAAELGVQLQRVAVIQTPSKSWATVTAALVDSFDLVLCGAQHAPSAQDARRLVARARERGSVVMFISGESLGAARHARPWPSVADVELSVVHAEWFGIGQGTGRLRQRHLSLDVTGRRGLSRSQRLELWLPDISGAVAAAEHIQASTTTELTPTELTPSSPLLDVG</sequence>
<reference evidence="2" key="1">
    <citation type="submission" date="2020-05" db="EMBL/GenBank/DDBJ databases">
        <authorList>
            <person name="Chiriac C."/>
            <person name="Salcher M."/>
            <person name="Ghai R."/>
            <person name="Kavagutti S V."/>
        </authorList>
    </citation>
    <scope>NUCLEOTIDE SEQUENCE</scope>
</reference>
<evidence type="ECO:0000313" key="2">
    <source>
        <dbReference type="EMBL" id="CAB5024822.1"/>
    </source>
</evidence>
<dbReference type="AlphaFoldDB" id="A0A6J7R7Y0"/>
<evidence type="ECO:0000256" key="1">
    <source>
        <dbReference type="SAM" id="MobiDB-lite"/>
    </source>
</evidence>
<dbReference type="EMBL" id="CAFBPW010000008">
    <property type="protein sequence ID" value="CAB5024822.1"/>
    <property type="molecule type" value="Genomic_DNA"/>
</dbReference>